<dbReference type="RefSeq" id="YP_010754640.1">
    <property type="nucleotide sequence ID" value="NC_073462.1"/>
</dbReference>
<protein>
    <submittedName>
        <fullName evidence="1">Uncharacterized protein</fullName>
    </submittedName>
</protein>
<dbReference type="EMBL" id="MH155870">
    <property type="protein sequence ID" value="AWN05241.1"/>
    <property type="molecule type" value="Genomic_DNA"/>
</dbReference>
<keyword evidence="2" id="KW-1185">Reference proteome</keyword>
<name>A0A2U8UP29_9CAUD</name>
<reference evidence="2" key="1">
    <citation type="submission" date="2018-04" db="EMBL/GenBank/DDBJ databases">
        <authorList>
            <person name="Go L.Y."/>
            <person name="Mitchell J.A."/>
        </authorList>
    </citation>
    <scope>NUCLEOTIDE SEQUENCE [LARGE SCALE GENOMIC DNA]</scope>
</reference>
<dbReference type="KEGG" id="vg:80019236"/>
<evidence type="ECO:0000313" key="2">
    <source>
        <dbReference type="Proteomes" id="UP000247188"/>
    </source>
</evidence>
<dbReference type="GeneID" id="80019236"/>
<proteinExistence type="predicted"/>
<evidence type="ECO:0000313" key="1">
    <source>
        <dbReference type="EMBL" id="AWN05241.1"/>
    </source>
</evidence>
<accession>A0A2U8UP29</accession>
<sequence>MNEDYLKKFEAISENLELERLLEQLYSRTMIVEQLVIHTAGVYHTAVNAGLPEAIADRLALKFYDTEMAPVTVYQIDGEVDGL</sequence>
<gene>
    <name evidence="1" type="primary">16</name>
    <name evidence="1" type="ORF">SEA_IBANTIK_16</name>
</gene>
<organism evidence="1 2">
    <name type="scientific">Streptomyces phage Ibantik</name>
    <dbReference type="NCBI Taxonomy" id="2182397"/>
    <lineage>
        <taxon>Viruses</taxon>
        <taxon>Duplodnaviria</taxon>
        <taxon>Heunggongvirae</taxon>
        <taxon>Uroviricota</taxon>
        <taxon>Caudoviricetes</taxon>
        <taxon>Ibantikvirus</taxon>
        <taxon>Ibantikvirus ibantik</taxon>
    </lineage>
</organism>
<dbReference type="Proteomes" id="UP000247188">
    <property type="component" value="Segment"/>
</dbReference>